<gene>
    <name evidence="1" type="ORF">SteCoe_37220</name>
</gene>
<dbReference type="EMBL" id="MPUH01001831">
    <property type="protein sequence ID" value="OMJ66067.1"/>
    <property type="molecule type" value="Genomic_DNA"/>
</dbReference>
<keyword evidence="2" id="KW-1185">Reference proteome</keyword>
<dbReference type="Proteomes" id="UP000187209">
    <property type="component" value="Unassembled WGS sequence"/>
</dbReference>
<sequence>MIILITLSYSQSCPSPSHVDFTSYVVSGTNDWLVSPYYPSGTWAPITGNTGGWVSMPDAPFIWDSSACICTITITRSFFLPVLPSKVSLYVIVDDYVTATVNGGSSCYVPYNKKTLCDMTSSAVKGLNQLKLDATNTGGPAGLAYKLEAYSKLA</sequence>
<accession>A0A1R2ANH9</accession>
<dbReference type="Gene3D" id="2.60.120.260">
    <property type="entry name" value="Galactose-binding domain-like"/>
    <property type="match status" value="1"/>
</dbReference>
<reference evidence="1 2" key="1">
    <citation type="submission" date="2016-11" db="EMBL/GenBank/DDBJ databases">
        <title>The macronuclear genome of Stentor coeruleus: a giant cell with tiny introns.</title>
        <authorList>
            <person name="Slabodnick M."/>
            <person name="Ruby J.G."/>
            <person name="Reiff S.B."/>
            <person name="Swart E.C."/>
            <person name="Gosai S."/>
            <person name="Prabakaran S."/>
            <person name="Witkowska E."/>
            <person name="Larue G.E."/>
            <person name="Fisher S."/>
            <person name="Freeman R.M."/>
            <person name="Gunawardena J."/>
            <person name="Chu W."/>
            <person name="Stover N.A."/>
            <person name="Gregory B.D."/>
            <person name="Nowacki M."/>
            <person name="Derisi J."/>
            <person name="Roy S.W."/>
            <person name="Marshall W.F."/>
            <person name="Sood P."/>
        </authorList>
    </citation>
    <scope>NUCLEOTIDE SEQUENCE [LARGE SCALE GENOMIC DNA]</scope>
    <source>
        <strain evidence="1">WM001</strain>
    </source>
</reference>
<proteinExistence type="predicted"/>
<protein>
    <submittedName>
        <fullName evidence="1">Uncharacterized protein</fullName>
    </submittedName>
</protein>
<name>A0A1R2ANH9_9CILI</name>
<organism evidence="1 2">
    <name type="scientific">Stentor coeruleus</name>
    <dbReference type="NCBI Taxonomy" id="5963"/>
    <lineage>
        <taxon>Eukaryota</taxon>
        <taxon>Sar</taxon>
        <taxon>Alveolata</taxon>
        <taxon>Ciliophora</taxon>
        <taxon>Postciliodesmatophora</taxon>
        <taxon>Heterotrichea</taxon>
        <taxon>Heterotrichida</taxon>
        <taxon>Stentoridae</taxon>
        <taxon>Stentor</taxon>
    </lineage>
</organism>
<evidence type="ECO:0000313" key="2">
    <source>
        <dbReference type="Proteomes" id="UP000187209"/>
    </source>
</evidence>
<dbReference type="AlphaFoldDB" id="A0A1R2ANH9"/>
<evidence type="ECO:0000313" key="1">
    <source>
        <dbReference type="EMBL" id="OMJ66067.1"/>
    </source>
</evidence>
<comment type="caution">
    <text evidence="1">The sequence shown here is derived from an EMBL/GenBank/DDBJ whole genome shotgun (WGS) entry which is preliminary data.</text>
</comment>